<proteinExistence type="predicted"/>
<dbReference type="RefSeq" id="WP_279494280.1">
    <property type="nucleotide sequence ID" value="NZ_CP122283.1"/>
</dbReference>
<gene>
    <name evidence="1" type="ORF">QBO96_20955</name>
</gene>
<dbReference type="Proteomes" id="UP001244564">
    <property type="component" value="Chromosome"/>
</dbReference>
<reference evidence="1 2" key="1">
    <citation type="submission" date="2023-04" db="EMBL/GenBank/DDBJ databases">
        <title>Genomic of Lysinibacillus capsici TSBLM.</title>
        <authorList>
            <person name="Hu X.S."/>
            <person name="Yu C.H."/>
        </authorList>
    </citation>
    <scope>NUCLEOTIDE SEQUENCE [LARGE SCALE GENOMIC DNA]</scope>
    <source>
        <strain evidence="1 2">TSBLM</strain>
    </source>
</reference>
<accession>A0ABY8KK71</accession>
<keyword evidence="2" id="KW-1185">Reference proteome</keyword>
<sequence length="42" mass="4880">MTLGRTLFEKPIHRVEKQASGWLLDSLSSLRKYVLFCSLLLE</sequence>
<evidence type="ECO:0000313" key="2">
    <source>
        <dbReference type="Proteomes" id="UP001244564"/>
    </source>
</evidence>
<name>A0ABY8KK71_9BACI</name>
<evidence type="ECO:0000313" key="1">
    <source>
        <dbReference type="EMBL" id="WGF38161.1"/>
    </source>
</evidence>
<protein>
    <submittedName>
        <fullName evidence="1">Uncharacterized protein</fullName>
    </submittedName>
</protein>
<dbReference type="EMBL" id="CP122283">
    <property type="protein sequence ID" value="WGF38161.1"/>
    <property type="molecule type" value="Genomic_DNA"/>
</dbReference>
<organism evidence="1 2">
    <name type="scientific">Lysinibacillus capsici</name>
    <dbReference type="NCBI Taxonomy" id="2115968"/>
    <lineage>
        <taxon>Bacteria</taxon>
        <taxon>Bacillati</taxon>
        <taxon>Bacillota</taxon>
        <taxon>Bacilli</taxon>
        <taxon>Bacillales</taxon>
        <taxon>Bacillaceae</taxon>
        <taxon>Lysinibacillus</taxon>
    </lineage>
</organism>